<proteinExistence type="predicted"/>
<protein>
    <submittedName>
        <fullName evidence="1">Uncharacterized protein</fullName>
    </submittedName>
</protein>
<accession>A0ABQ5U5X7</accession>
<dbReference type="Gene3D" id="3.10.520.10">
    <property type="entry name" value="ApbE-like domains"/>
    <property type="match status" value="1"/>
</dbReference>
<dbReference type="SUPFAM" id="SSF143631">
    <property type="entry name" value="ApbE-like"/>
    <property type="match status" value="1"/>
</dbReference>
<reference evidence="1" key="1">
    <citation type="journal article" date="2014" name="Int. J. Syst. Evol. Microbiol.">
        <title>Complete genome of a new Firmicutes species belonging to the dominant human colonic microbiota ('Ruminococcus bicirculans') reveals two chromosomes and a selective capacity to utilize plant glucans.</title>
        <authorList>
            <consortium name="NISC Comparative Sequencing Program"/>
            <person name="Wegmann U."/>
            <person name="Louis P."/>
            <person name="Goesmann A."/>
            <person name="Henrissat B."/>
            <person name="Duncan S.H."/>
            <person name="Flint H.J."/>
        </authorList>
    </citation>
    <scope>NUCLEOTIDE SEQUENCE</scope>
    <source>
        <strain evidence="1">NBRC 103408</strain>
    </source>
</reference>
<sequence length="289" mass="30156">MTQATGRLLEDGRRLHLQHGPIDIIAEGVGPAAVVEQAYDQGMRFFGTILADLVSVLETLRTPIRPGPVPALDGVARSMWLAAHRFSDNTFVTPMAAVAGAVADAVKQAMLAGCPLEKLYANNGGDIALHLSGDALFRSGIVNDPDAPSVDATLTLGAADGVGGIATSGWRGRSLSAGIADAVTVLADTAAHADVAATLIAGAVNVDSPRIARKPARQVRDETDLGDLPVTVQVDPLSPEEINMALDAGVRRAEQYMTAGLVTGVYLSLQGTTRNISNRIIQLGRTEHE</sequence>
<dbReference type="NCBIfam" id="NF003322">
    <property type="entry name" value="PRK04334.1-2"/>
    <property type="match status" value="1"/>
</dbReference>
<dbReference type="PIRSF" id="PIRSF006421">
    <property type="entry name" value="UCP006421"/>
    <property type="match status" value="1"/>
</dbReference>
<evidence type="ECO:0000313" key="1">
    <source>
        <dbReference type="EMBL" id="GLQ06633.1"/>
    </source>
</evidence>
<keyword evidence="2" id="KW-1185">Reference proteome</keyword>
<comment type="caution">
    <text evidence="1">The sequence shown here is derived from an EMBL/GenBank/DDBJ whole genome shotgun (WGS) entry which is preliminary data.</text>
</comment>
<gene>
    <name evidence="1" type="ORF">GCM10007924_18540</name>
</gene>
<dbReference type="Proteomes" id="UP001161409">
    <property type="component" value="Unassembled WGS sequence"/>
</dbReference>
<name>A0ABQ5U5X7_9PROT</name>
<dbReference type="InterPro" id="IPR003374">
    <property type="entry name" value="ApbE-like_sf"/>
</dbReference>
<organism evidence="1 2">
    <name type="scientific">Sneathiella chinensis</name>
    <dbReference type="NCBI Taxonomy" id="349750"/>
    <lineage>
        <taxon>Bacteria</taxon>
        <taxon>Pseudomonadati</taxon>
        <taxon>Pseudomonadota</taxon>
        <taxon>Alphaproteobacteria</taxon>
        <taxon>Sneathiellales</taxon>
        <taxon>Sneathiellaceae</taxon>
        <taxon>Sneathiella</taxon>
    </lineage>
</organism>
<reference evidence="1" key="2">
    <citation type="submission" date="2023-01" db="EMBL/GenBank/DDBJ databases">
        <title>Draft genome sequence of Sneathiella chinensis strain NBRC 103408.</title>
        <authorList>
            <person name="Sun Q."/>
            <person name="Mori K."/>
        </authorList>
    </citation>
    <scope>NUCLEOTIDE SEQUENCE</scope>
    <source>
        <strain evidence="1">NBRC 103408</strain>
    </source>
</reference>
<dbReference type="RefSeq" id="WP_169560781.1">
    <property type="nucleotide sequence ID" value="NZ_BSNF01000006.1"/>
</dbReference>
<dbReference type="InterPro" id="IPR007183">
    <property type="entry name" value="UPF0280"/>
</dbReference>
<dbReference type="EMBL" id="BSNF01000006">
    <property type="protein sequence ID" value="GLQ06633.1"/>
    <property type="molecule type" value="Genomic_DNA"/>
</dbReference>
<evidence type="ECO:0000313" key="2">
    <source>
        <dbReference type="Proteomes" id="UP001161409"/>
    </source>
</evidence>